<dbReference type="SUPFAM" id="SSF109854">
    <property type="entry name" value="DinB/YfiT-like putative metalloenzymes"/>
    <property type="match status" value="1"/>
</dbReference>
<dbReference type="Gene3D" id="1.20.120.450">
    <property type="entry name" value="dinb family like domain"/>
    <property type="match status" value="1"/>
</dbReference>
<dbReference type="RefSeq" id="WP_344978384.1">
    <property type="nucleotide sequence ID" value="NZ_BAABFN010000004.1"/>
</dbReference>
<evidence type="ECO:0000313" key="2">
    <source>
        <dbReference type="EMBL" id="GAA4309844.1"/>
    </source>
</evidence>
<name>A0ABP8FSG6_9BACT</name>
<dbReference type="EMBL" id="BAABFN010000004">
    <property type="protein sequence ID" value="GAA4309844.1"/>
    <property type="molecule type" value="Genomic_DNA"/>
</dbReference>
<dbReference type="Pfam" id="PF12867">
    <property type="entry name" value="DinB_2"/>
    <property type="match status" value="1"/>
</dbReference>
<evidence type="ECO:0000313" key="3">
    <source>
        <dbReference type="Proteomes" id="UP001501207"/>
    </source>
</evidence>
<gene>
    <name evidence="2" type="ORF">GCM10023143_17930</name>
</gene>
<dbReference type="InterPro" id="IPR034660">
    <property type="entry name" value="DinB/YfiT-like"/>
</dbReference>
<accession>A0ABP8FSG6</accession>
<dbReference type="Proteomes" id="UP001501207">
    <property type="component" value="Unassembled WGS sequence"/>
</dbReference>
<evidence type="ECO:0000259" key="1">
    <source>
        <dbReference type="Pfam" id="PF12867"/>
    </source>
</evidence>
<reference evidence="3" key="1">
    <citation type="journal article" date="2019" name="Int. J. Syst. Evol. Microbiol.">
        <title>The Global Catalogue of Microorganisms (GCM) 10K type strain sequencing project: providing services to taxonomists for standard genome sequencing and annotation.</title>
        <authorList>
            <consortium name="The Broad Institute Genomics Platform"/>
            <consortium name="The Broad Institute Genome Sequencing Center for Infectious Disease"/>
            <person name="Wu L."/>
            <person name="Ma J."/>
        </authorList>
    </citation>
    <scope>NUCLEOTIDE SEQUENCE [LARGE SCALE GENOMIC DNA]</scope>
    <source>
        <strain evidence="3">JCM 17664</strain>
    </source>
</reference>
<proteinExistence type="predicted"/>
<feature type="domain" description="DinB-like" evidence="1">
    <location>
        <begin position="16"/>
        <end position="142"/>
    </location>
</feature>
<keyword evidence="3" id="KW-1185">Reference proteome</keyword>
<comment type="caution">
    <text evidence="2">The sequence shown here is derived from an EMBL/GenBank/DDBJ whole genome shotgun (WGS) entry which is preliminary data.</text>
</comment>
<sequence>MDERIDRVKNIRHFLLEQVGHLMPEQMNEIPAGFNNNIAWNLAHLVASQQAMCYLRSGLSPVVEGTFISRYASGTKPEDPVDRNGLEEIKKLSFSTIDRLDEDYRQGLFKEYEVRHTRYGVTLHNIEDVLQFLLFHEGFHLAAVMTLKRFIKQG</sequence>
<organism evidence="2 3">
    <name type="scientific">Compostibacter hankyongensis</name>
    <dbReference type="NCBI Taxonomy" id="1007089"/>
    <lineage>
        <taxon>Bacteria</taxon>
        <taxon>Pseudomonadati</taxon>
        <taxon>Bacteroidota</taxon>
        <taxon>Chitinophagia</taxon>
        <taxon>Chitinophagales</taxon>
        <taxon>Chitinophagaceae</taxon>
        <taxon>Compostibacter</taxon>
    </lineage>
</organism>
<protein>
    <recommendedName>
        <fullName evidence="1">DinB-like domain-containing protein</fullName>
    </recommendedName>
</protein>
<dbReference type="InterPro" id="IPR024775">
    <property type="entry name" value="DinB-like"/>
</dbReference>